<organism evidence="2 3">
    <name type="scientific">Paraburkholderia caribensis MBA4</name>
    <dbReference type="NCBI Taxonomy" id="1323664"/>
    <lineage>
        <taxon>Bacteria</taxon>
        <taxon>Pseudomonadati</taxon>
        <taxon>Pseudomonadota</taxon>
        <taxon>Betaproteobacteria</taxon>
        <taxon>Burkholderiales</taxon>
        <taxon>Burkholderiaceae</taxon>
        <taxon>Paraburkholderia</taxon>
    </lineage>
</organism>
<evidence type="ECO:0000313" key="3">
    <source>
        <dbReference type="Proteomes" id="UP000019146"/>
    </source>
</evidence>
<dbReference type="Pfam" id="PF18270">
    <property type="entry name" value="Evf"/>
    <property type="match status" value="1"/>
</dbReference>
<accession>A0A0P0RP77</accession>
<protein>
    <recommendedName>
        <fullName evidence="1">Virulence factor Evf domain-containing protein</fullName>
    </recommendedName>
</protein>
<dbReference type="Proteomes" id="UP000019146">
    <property type="component" value="Plasmid unnamed"/>
</dbReference>
<evidence type="ECO:0000313" key="2">
    <source>
        <dbReference type="EMBL" id="ALL70785.1"/>
    </source>
</evidence>
<keyword evidence="2" id="KW-0614">Plasmid</keyword>
<feature type="domain" description="Virulence factor Evf" evidence="1">
    <location>
        <begin position="67"/>
        <end position="278"/>
    </location>
</feature>
<reference evidence="2 3" key="1">
    <citation type="journal article" date="2014" name="Genome Announc.">
        <title>Draft Genome Sequence of the Haloacid-Degrading Burkholderia caribensis Strain MBA4.</title>
        <authorList>
            <person name="Pan Y."/>
            <person name="Kong K.F."/>
            <person name="Tsang J.S."/>
        </authorList>
    </citation>
    <scope>NUCLEOTIDE SEQUENCE [LARGE SCALE GENOMIC DNA]</scope>
    <source>
        <strain evidence="2 3">MBA4</strain>
        <plasmid evidence="3">Plasmid</plasmid>
    </source>
</reference>
<geneLocation type="plasmid" evidence="3"/>
<dbReference type="KEGG" id="bcai:K788_0004249"/>
<name>A0A0P0RP77_9BURK</name>
<sequence>MNAPEQIQQLHNQVAAAATFFGETFPEIHPNYYPGAAAAPAAPPPPVDQNTAGLFSAVQLSRDVPANVQADLETASRCMLNLTSLGTTYCQSRAAKANNPDLLFDTSVWKQVLVNYPLLGPFSFQNTGYKKTIRGVELSSEFLQSILGFATKGPLLGAFQSFIGSFGQKISAGVDSSSKPFHFASNTVFIDAQQVGNTLMVMPHLKMYFCDFTSKDRKVYSSCASATLIDVDLQYIEVDAIWNFELYKSDATVRAAFDKLVGASAVNKIEEATTFFSDTVS</sequence>
<evidence type="ECO:0000259" key="1">
    <source>
        <dbReference type="Pfam" id="PF18270"/>
    </source>
</evidence>
<dbReference type="EMBL" id="CP012748">
    <property type="protein sequence ID" value="ALL70785.1"/>
    <property type="molecule type" value="Genomic_DNA"/>
</dbReference>
<gene>
    <name evidence="2" type="ORF">K788_0004249</name>
</gene>
<dbReference type="InterPro" id="IPR041576">
    <property type="entry name" value="Evf"/>
</dbReference>
<dbReference type="RefSeq" id="WP_035993587.1">
    <property type="nucleotide sequence ID" value="NZ_CP012748.1"/>
</dbReference>
<dbReference type="GeneID" id="69974211"/>
<proteinExistence type="predicted"/>
<dbReference type="AlphaFoldDB" id="A0A0P0RP77"/>